<dbReference type="OrthoDB" id="9810432at2"/>
<dbReference type="Pfam" id="PF11000">
    <property type="entry name" value="DUF2840"/>
    <property type="match status" value="1"/>
</dbReference>
<comment type="caution">
    <text evidence="1">The sequence shown here is derived from an EMBL/GenBank/DDBJ whole genome shotgun (WGS) entry which is preliminary data.</text>
</comment>
<keyword evidence="1" id="KW-0326">Glycosidase</keyword>
<organism evidence="1 2">
    <name type="scientific">Sinorhizobium saheli</name>
    <dbReference type="NCBI Taxonomy" id="36856"/>
    <lineage>
        <taxon>Bacteria</taxon>
        <taxon>Pseudomonadati</taxon>
        <taxon>Pseudomonadota</taxon>
        <taxon>Alphaproteobacteria</taxon>
        <taxon>Hyphomicrobiales</taxon>
        <taxon>Rhizobiaceae</taxon>
        <taxon>Sinorhizobium/Ensifer group</taxon>
        <taxon>Sinorhizobium</taxon>
    </lineage>
</organism>
<dbReference type="STRING" id="36856.ATB98_15590"/>
<accession>A0A178Y666</accession>
<keyword evidence="2" id="KW-1185">Reference proteome</keyword>
<dbReference type="GO" id="GO:0016798">
    <property type="term" value="F:hydrolase activity, acting on glycosyl bonds"/>
    <property type="evidence" value="ECO:0007669"/>
    <property type="project" value="UniProtKB-KW"/>
</dbReference>
<sequence>MTTLERPDSFPADAAVVELTWRKGKIEHWIRFGEIVAEQRIGREKRIVGFAPGSLFAFVRWAANDYGTVISRIDIVRAVRAGESYQTLPFVRPGGEILLRLYGWPKVETVLFAIDAIEALGIQPTQVSPDHWRHLHHRLSVNEPFHAYSREQHRAWLKRAALGDPSDEGEPR</sequence>
<name>A0A178Y666_SINSA</name>
<evidence type="ECO:0000313" key="1">
    <source>
        <dbReference type="EMBL" id="OAP43068.1"/>
    </source>
</evidence>
<gene>
    <name evidence="1" type="ORF">ATB98_15590</name>
</gene>
<dbReference type="RefSeq" id="WP_066876240.1">
    <property type="nucleotide sequence ID" value="NZ_LNQB01000081.1"/>
</dbReference>
<dbReference type="Proteomes" id="UP000078507">
    <property type="component" value="Unassembled WGS sequence"/>
</dbReference>
<evidence type="ECO:0000313" key="2">
    <source>
        <dbReference type="Proteomes" id="UP000078507"/>
    </source>
</evidence>
<reference evidence="1 2" key="1">
    <citation type="submission" date="2015-11" db="EMBL/GenBank/DDBJ databases">
        <title>Ensifer anhuiense sp. nov., an effective nitrogen fixation bacterium with Glycine soja.</title>
        <authorList>
            <person name="Yan H."/>
            <person name="Chen W."/>
        </authorList>
    </citation>
    <scope>NUCLEOTIDE SEQUENCE [LARGE SCALE GENOMIC DNA]</scope>
    <source>
        <strain evidence="1 2">LMG 7837</strain>
    </source>
</reference>
<protein>
    <submittedName>
        <fullName evidence="1">Glycosidase</fullName>
    </submittedName>
</protein>
<dbReference type="EMBL" id="LNQB01000081">
    <property type="protein sequence ID" value="OAP43068.1"/>
    <property type="molecule type" value="Genomic_DNA"/>
</dbReference>
<keyword evidence="1" id="KW-0378">Hydrolase</keyword>
<proteinExistence type="predicted"/>
<dbReference type="AlphaFoldDB" id="A0A178Y666"/>
<dbReference type="InterPro" id="IPR021263">
    <property type="entry name" value="DUF2840"/>
</dbReference>